<evidence type="ECO:0000313" key="6">
    <source>
        <dbReference type="Proteomes" id="UP000028828"/>
    </source>
</evidence>
<feature type="compositionally biased region" description="Basic and acidic residues" evidence="3">
    <location>
        <begin position="271"/>
        <end position="285"/>
    </location>
</feature>
<dbReference type="OrthoDB" id="440160at2759"/>
<accession>A0A086JBA5</accession>
<keyword evidence="5" id="KW-0378">Hydrolase</keyword>
<dbReference type="GO" id="GO:0016020">
    <property type="term" value="C:membrane"/>
    <property type="evidence" value="ECO:0007669"/>
    <property type="project" value="GOC"/>
</dbReference>
<keyword evidence="4" id="KW-1133">Transmembrane helix</keyword>
<evidence type="ECO:0000256" key="1">
    <source>
        <dbReference type="ARBA" id="ARBA00006066"/>
    </source>
</evidence>
<evidence type="ECO:0000313" key="5">
    <source>
        <dbReference type="EMBL" id="KFG29423.1"/>
    </source>
</evidence>
<sequence>MERIQRRLAQTSSPSHSRFLWGPLQLLSVHSDLDVFLLLLPVLSLAVCLLSILLHAQASHARRFLLELLNRKGSDVGAVASSCVERNGEKPDEEAKKRGKETHSTQEQGDEAHGENKEESPTEKKRNNRLKVALVVAHPDDEVMFFTPTLALLRDFSEHVQVHLLCLSTGNAAGLGRVRSREFLNAARLFGVENGNALVLDDEALQDGWGLWSPERVADVVEEFIEKNEISTIFTFDERGVSRHPNHISVFRGVRLLHERQRARGNARPGGSERQRAEGKDERGGVTKRGRHSRERGETRMSQTDVYLLQSHGLFRKYMGVLDVILSTVACRKKPNRIASVKLTPFLSIRGMSSHWSQFVWFRWMFVFFSSYTYTNVFDRITV</sequence>
<dbReference type="AlphaFoldDB" id="A0A086JBA5"/>
<comment type="caution">
    <text evidence="5">The sequence shown here is derived from an EMBL/GenBank/DDBJ whole genome shotgun (WGS) entry which is preliminary data.</text>
</comment>
<dbReference type="Proteomes" id="UP000028828">
    <property type="component" value="Unassembled WGS sequence"/>
</dbReference>
<feature type="transmembrane region" description="Helical" evidence="4">
    <location>
        <begin position="35"/>
        <end position="56"/>
    </location>
</feature>
<keyword evidence="4" id="KW-0812">Transmembrane</keyword>
<dbReference type="Pfam" id="PF02585">
    <property type="entry name" value="PIG-L"/>
    <property type="match status" value="1"/>
</dbReference>
<protein>
    <recommendedName>
        <fullName evidence="2">N-acetylglucosaminylphosphatidylinositol deacetylase</fullName>
        <ecNumber evidence="2">3.5.1.89</ecNumber>
    </recommendedName>
</protein>
<feature type="region of interest" description="Disordered" evidence="3">
    <location>
        <begin position="82"/>
        <end position="125"/>
    </location>
</feature>
<evidence type="ECO:0000256" key="3">
    <source>
        <dbReference type="SAM" id="MobiDB-lite"/>
    </source>
</evidence>
<organism evidence="5 6">
    <name type="scientific">Toxoplasma gondii p89</name>
    <dbReference type="NCBI Taxonomy" id="943119"/>
    <lineage>
        <taxon>Eukaryota</taxon>
        <taxon>Sar</taxon>
        <taxon>Alveolata</taxon>
        <taxon>Apicomplexa</taxon>
        <taxon>Conoidasida</taxon>
        <taxon>Coccidia</taxon>
        <taxon>Eucoccidiorida</taxon>
        <taxon>Eimeriorina</taxon>
        <taxon>Sarcocystidae</taxon>
        <taxon>Toxoplasma</taxon>
    </lineage>
</organism>
<evidence type="ECO:0000256" key="4">
    <source>
        <dbReference type="SAM" id="Phobius"/>
    </source>
</evidence>
<dbReference type="PANTHER" id="PTHR12993:SF11">
    <property type="entry name" value="N-ACETYLGLUCOSAMINYL-PHOSPHATIDYLINOSITOL DE-N-ACETYLASE"/>
    <property type="match status" value="1"/>
</dbReference>
<evidence type="ECO:0000256" key="2">
    <source>
        <dbReference type="ARBA" id="ARBA00012176"/>
    </source>
</evidence>
<reference evidence="5 6" key="1">
    <citation type="submission" date="2014-03" db="EMBL/GenBank/DDBJ databases">
        <authorList>
            <person name="Sibley D."/>
            <person name="Venepally P."/>
            <person name="Karamycheva S."/>
            <person name="Hadjithomas M."/>
            <person name="Khan A."/>
            <person name="Brunk B."/>
            <person name="Roos D."/>
            <person name="Caler E."/>
            <person name="Lorenzi H."/>
        </authorList>
    </citation>
    <scope>NUCLEOTIDE SEQUENCE [LARGE SCALE GENOMIC DNA]</scope>
    <source>
        <strain evidence="6">p89</strain>
    </source>
</reference>
<dbReference type="EC" id="3.5.1.89" evidence="2"/>
<feature type="compositionally biased region" description="Basic and acidic residues" evidence="3">
    <location>
        <begin position="86"/>
        <end position="125"/>
    </location>
</feature>
<name>A0A086JBA5_TOXGO</name>
<dbReference type="PANTHER" id="PTHR12993">
    <property type="entry name" value="N-ACETYLGLUCOSAMINYL-PHOSPHATIDYLINOSITOL DE-N-ACETYLASE-RELATED"/>
    <property type="match status" value="1"/>
</dbReference>
<feature type="region of interest" description="Disordered" evidence="3">
    <location>
        <begin position="262"/>
        <end position="299"/>
    </location>
</feature>
<dbReference type="InterPro" id="IPR024078">
    <property type="entry name" value="LmbE-like_dom_sf"/>
</dbReference>
<dbReference type="SUPFAM" id="SSF102588">
    <property type="entry name" value="LmbE-like"/>
    <property type="match status" value="1"/>
</dbReference>
<comment type="similarity">
    <text evidence="1">Belongs to the PIGL family.</text>
</comment>
<dbReference type="InterPro" id="IPR003737">
    <property type="entry name" value="GlcNAc_PI_deacetylase-related"/>
</dbReference>
<proteinExistence type="inferred from homology"/>
<dbReference type="UniPathway" id="UPA00196"/>
<dbReference type="EMBL" id="AEYI02002172">
    <property type="protein sequence ID" value="KFG29423.1"/>
    <property type="molecule type" value="Genomic_DNA"/>
</dbReference>
<dbReference type="GO" id="GO:0000225">
    <property type="term" value="F:N-acetylglucosaminylphosphatidylinositol deacetylase activity"/>
    <property type="evidence" value="ECO:0007669"/>
    <property type="project" value="UniProtKB-EC"/>
</dbReference>
<keyword evidence="4" id="KW-0472">Membrane</keyword>
<dbReference type="GO" id="GO:0006506">
    <property type="term" value="P:GPI anchor biosynthetic process"/>
    <property type="evidence" value="ECO:0007669"/>
    <property type="project" value="UniProtKB-UniPathway"/>
</dbReference>
<dbReference type="Gene3D" id="3.40.50.10320">
    <property type="entry name" value="LmbE-like"/>
    <property type="match status" value="1"/>
</dbReference>
<gene>
    <name evidence="5" type="ORF">TGP89_258110</name>
</gene>
<dbReference type="VEuPathDB" id="ToxoDB:TGP89_258110"/>
<dbReference type="GO" id="GO:0005783">
    <property type="term" value="C:endoplasmic reticulum"/>
    <property type="evidence" value="ECO:0007669"/>
    <property type="project" value="TreeGrafter"/>
</dbReference>